<proteinExistence type="predicted"/>
<name>A0A4Y2GXP5_ARAVE</name>
<dbReference type="EMBL" id="BGPR01001586">
    <property type="protein sequence ID" value="GBM57278.1"/>
    <property type="molecule type" value="Genomic_DNA"/>
</dbReference>
<evidence type="ECO:0000313" key="1">
    <source>
        <dbReference type="EMBL" id="GBM57278.1"/>
    </source>
</evidence>
<comment type="caution">
    <text evidence="1">The sequence shown here is derived from an EMBL/GenBank/DDBJ whole genome shotgun (WGS) entry which is preliminary data.</text>
</comment>
<dbReference type="AlphaFoldDB" id="A0A4Y2GXP5"/>
<accession>A0A4Y2GXP5</accession>
<sequence length="110" mass="12628">MSSLVMSPYRSETVETNSQIKVGHSRLLHAKTDRQRSELEWYGAEGWKISNLPPGHSRALRSTPFGARYSKNRRQCQNPMRIGLAWSKCLDFHPARFPFGFVGHKAKIRS</sequence>
<reference evidence="1 2" key="1">
    <citation type="journal article" date="2019" name="Sci. Rep.">
        <title>Orb-weaving spider Araneus ventricosus genome elucidates the spidroin gene catalogue.</title>
        <authorList>
            <person name="Kono N."/>
            <person name="Nakamura H."/>
            <person name="Ohtoshi R."/>
            <person name="Moran D.A.P."/>
            <person name="Shinohara A."/>
            <person name="Yoshida Y."/>
            <person name="Fujiwara M."/>
            <person name="Mori M."/>
            <person name="Tomita M."/>
            <person name="Arakawa K."/>
        </authorList>
    </citation>
    <scope>NUCLEOTIDE SEQUENCE [LARGE SCALE GENOMIC DNA]</scope>
</reference>
<gene>
    <name evidence="1" type="ORF">AVEN_58588_1</name>
</gene>
<evidence type="ECO:0000313" key="2">
    <source>
        <dbReference type="Proteomes" id="UP000499080"/>
    </source>
</evidence>
<keyword evidence="2" id="KW-1185">Reference proteome</keyword>
<dbReference type="Proteomes" id="UP000499080">
    <property type="component" value="Unassembled WGS sequence"/>
</dbReference>
<protein>
    <submittedName>
        <fullName evidence="1">Uncharacterized protein</fullName>
    </submittedName>
</protein>
<organism evidence="1 2">
    <name type="scientific">Araneus ventricosus</name>
    <name type="common">Orbweaver spider</name>
    <name type="synonym">Epeira ventricosa</name>
    <dbReference type="NCBI Taxonomy" id="182803"/>
    <lineage>
        <taxon>Eukaryota</taxon>
        <taxon>Metazoa</taxon>
        <taxon>Ecdysozoa</taxon>
        <taxon>Arthropoda</taxon>
        <taxon>Chelicerata</taxon>
        <taxon>Arachnida</taxon>
        <taxon>Araneae</taxon>
        <taxon>Araneomorphae</taxon>
        <taxon>Entelegynae</taxon>
        <taxon>Araneoidea</taxon>
        <taxon>Araneidae</taxon>
        <taxon>Araneus</taxon>
    </lineage>
</organism>